<comment type="subcellular location">
    <subcellularLocation>
        <location evidence="1">Membrane</location>
        <topology evidence="1">Multi-pass membrane protein</topology>
    </subcellularLocation>
</comment>
<evidence type="ECO:0000256" key="7">
    <source>
        <dbReference type="SAM" id="MobiDB-lite"/>
    </source>
</evidence>
<feature type="transmembrane region" description="Helical" evidence="8">
    <location>
        <begin position="502"/>
        <end position="521"/>
    </location>
</feature>
<dbReference type="Gene3D" id="3.90.550.10">
    <property type="entry name" value="Spore Coat Polysaccharide Biosynthesis Protein SpsA, Chain A"/>
    <property type="match status" value="1"/>
</dbReference>
<evidence type="ECO:0000256" key="4">
    <source>
        <dbReference type="ARBA" id="ARBA00022692"/>
    </source>
</evidence>
<keyword evidence="4 8" id="KW-0812">Transmembrane</keyword>
<evidence type="ECO:0000256" key="8">
    <source>
        <dbReference type="SAM" id="Phobius"/>
    </source>
</evidence>
<feature type="transmembrane region" description="Helical" evidence="8">
    <location>
        <begin position="165"/>
        <end position="184"/>
    </location>
</feature>
<dbReference type="AlphaFoldDB" id="A0A916RYG9"/>
<dbReference type="InterPro" id="IPR029044">
    <property type="entry name" value="Nucleotide-diphossugar_trans"/>
</dbReference>
<keyword evidence="5 8" id="KW-1133">Transmembrane helix</keyword>
<dbReference type="SUPFAM" id="SSF53448">
    <property type="entry name" value="Nucleotide-diphospho-sugar transferases"/>
    <property type="match status" value="1"/>
</dbReference>
<reference evidence="9" key="1">
    <citation type="journal article" date="2014" name="Int. J. Syst. Evol. Microbiol.">
        <title>Complete genome sequence of Corynebacterium casei LMG S-19264T (=DSM 44701T), isolated from a smear-ripened cheese.</title>
        <authorList>
            <consortium name="US DOE Joint Genome Institute (JGI-PGF)"/>
            <person name="Walter F."/>
            <person name="Albersmeier A."/>
            <person name="Kalinowski J."/>
            <person name="Ruckert C."/>
        </authorList>
    </citation>
    <scope>NUCLEOTIDE SEQUENCE</scope>
    <source>
        <strain evidence="9">CGMCC 1.15320</strain>
    </source>
</reference>
<keyword evidence="3 9" id="KW-0808">Transferase</keyword>
<feature type="transmembrane region" description="Helical" evidence="8">
    <location>
        <begin position="458"/>
        <end position="490"/>
    </location>
</feature>
<dbReference type="PANTHER" id="PTHR43867:SF2">
    <property type="entry name" value="CELLULOSE SYNTHASE CATALYTIC SUBUNIT A [UDP-FORMING]"/>
    <property type="match status" value="1"/>
</dbReference>
<feature type="compositionally biased region" description="Polar residues" evidence="7">
    <location>
        <begin position="581"/>
        <end position="593"/>
    </location>
</feature>
<organism evidence="9 10">
    <name type="scientific">Nitratireductor aestuarii</name>
    <dbReference type="NCBI Taxonomy" id="1735103"/>
    <lineage>
        <taxon>Bacteria</taxon>
        <taxon>Pseudomonadati</taxon>
        <taxon>Pseudomonadota</taxon>
        <taxon>Alphaproteobacteria</taxon>
        <taxon>Hyphomicrobiales</taxon>
        <taxon>Phyllobacteriaceae</taxon>
        <taxon>Nitratireductor</taxon>
    </lineage>
</organism>
<protein>
    <submittedName>
        <fullName evidence="9">Glycosyl transferase</fullName>
    </submittedName>
</protein>
<dbReference type="GO" id="GO:0016757">
    <property type="term" value="F:glycosyltransferase activity"/>
    <property type="evidence" value="ECO:0007669"/>
    <property type="project" value="UniProtKB-KW"/>
</dbReference>
<evidence type="ECO:0000256" key="2">
    <source>
        <dbReference type="ARBA" id="ARBA00022676"/>
    </source>
</evidence>
<dbReference type="InterPro" id="IPR050321">
    <property type="entry name" value="Glycosyltr_2/OpgH_subfam"/>
</dbReference>
<evidence type="ECO:0000256" key="3">
    <source>
        <dbReference type="ARBA" id="ARBA00022679"/>
    </source>
</evidence>
<evidence type="ECO:0000256" key="6">
    <source>
        <dbReference type="ARBA" id="ARBA00023136"/>
    </source>
</evidence>
<feature type="transmembrane region" description="Helical" evidence="8">
    <location>
        <begin position="533"/>
        <end position="555"/>
    </location>
</feature>
<accession>A0A916RYG9</accession>
<keyword evidence="10" id="KW-1185">Reference proteome</keyword>
<gene>
    <name evidence="9" type="ORF">GCM10011385_29450</name>
</gene>
<dbReference type="CDD" id="cd06427">
    <property type="entry name" value="CESA_like_2"/>
    <property type="match status" value="1"/>
</dbReference>
<comment type="caution">
    <text evidence="9">The sequence shown here is derived from an EMBL/GenBank/DDBJ whole genome shotgun (WGS) entry which is preliminary data.</text>
</comment>
<evidence type="ECO:0000256" key="1">
    <source>
        <dbReference type="ARBA" id="ARBA00004141"/>
    </source>
</evidence>
<keyword evidence="6 8" id="KW-0472">Membrane</keyword>
<evidence type="ECO:0000313" key="10">
    <source>
        <dbReference type="Proteomes" id="UP000636264"/>
    </source>
</evidence>
<reference evidence="9" key="2">
    <citation type="submission" date="2020-09" db="EMBL/GenBank/DDBJ databases">
        <authorList>
            <person name="Sun Q."/>
            <person name="Zhou Y."/>
        </authorList>
    </citation>
    <scope>NUCLEOTIDE SEQUENCE</scope>
    <source>
        <strain evidence="9">CGMCC 1.15320</strain>
    </source>
</reference>
<dbReference type="PANTHER" id="PTHR43867">
    <property type="entry name" value="CELLULOSE SYNTHASE CATALYTIC SUBUNIT A [UDP-FORMING]"/>
    <property type="match status" value="1"/>
</dbReference>
<evidence type="ECO:0000313" key="9">
    <source>
        <dbReference type="EMBL" id="GGA73597.1"/>
    </source>
</evidence>
<name>A0A916RYG9_9HYPH</name>
<dbReference type="Pfam" id="PF13641">
    <property type="entry name" value="Glyco_tranf_2_3"/>
    <property type="match status" value="1"/>
</dbReference>
<feature type="region of interest" description="Disordered" evidence="7">
    <location>
        <begin position="572"/>
        <end position="593"/>
    </location>
</feature>
<dbReference type="Proteomes" id="UP000636264">
    <property type="component" value="Unassembled WGS sequence"/>
</dbReference>
<evidence type="ECO:0000256" key="5">
    <source>
        <dbReference type="ARBA" id="ARBA00022989"/>
    </source>
</evidence>
<dbReference type="EMBL" id="BMIF01000009">
    <property type="protein sequence ID" value="GGA73597.1"/>
    <property type="molecule type" value="Genomic_DNA"/>
</dbReference>
<dbReference type="GO" id="GO:0016020">
    <property type="term" value="C:membrane"/>
    <property type="evidence" value="ECO:0007669"/>
    <property type="project" value="UniProtKB-SubCell"/>
</dbReference>
<sequence>MPLQAELIASRAVSEEALVRALAELMEVQTVSSIRAERLMVTGEQCLQAIGRKAGLPVVTGMDDSGRYVFLLAPRHLDLDAFAKYLADHPEQRSRVCFVQSHALRQAFEQRGRKDAIRKALAGLKEALPVYSASTVLSGRQGVLLGAALAGGIACAANWPGHTLIAIHIIVSLVCFCCVVFKLLTASSSDVTPEIPLNGFKADEMPVYTVMVALYREADVVPQLMTSLSRLVWPRSKLEIKLVCERDDHETLAAIRALELRDHVQVIEVPVSLPRTKPKALSYALPLSTGELIAVFDAEDRPNPYQLLEAWRAFRKGDDTLACVQAPLVITNGRGSWLARMFAFEYSALFGVVLPWLAKRQLVLPLGGTSNHFRRAALEDVGAWDPYNVTEDADLGIRLYRMGYNIGTISSPTCEDAPTELAIWLRQRTRWFKGWIQTWLVHMRHPVRLFRDVGARSFFVIQILVPCALTAALSNVLMFIAVLGGALWLAVTGTVPEIYETLLLLDVANIALGYAGFLVIGWRSLPVKDRARLWRYVVMTPFYWLLLSIAAWRAVWQLYRCPHYWEKTPHAPRKRAAGDAASQQSTRVPQPGL</sequence>
<proteinExistence type="predicted"/>
<keyword evidence="2" id="KW-0328">Glycosyltransferase</keyword>